<reference evidence="15 16" key="1">
    <citation type="submission" date="2018-07" db="EMBL/GenBank/DDBJ databases">
        <title>New species, Clostridium PI-S10-A1B.</title>
        <authorList>
            <person name="Krishna G."/>
            <person name="Summeta K."/>
            <person name="Shikha S."/>
            <person name="Prabhu P.B."/>
            <person name="Suresh K."/>
        </authorList>
    </citation>
    <scope>NUCLEOTIDE SEQUENCE [LARGE SCALE GENOMIC DNA]</scope>
    <source>
        <strain evidence="15 16">PI-S10-A1B</strain>
    </source>
</reference>
<dbReference type="Pfam" id="PF00474">
    <property type="entry name" value="SSF"/>
    <property type="match status" value="1"/>
</dbReference>
<dbReference type="GO" id="GO:0015824">
    <property type="term" value="P:proline transport"/>
    <property type="evidence" value="ECO:0007669"/>
    <property type="project" value="UniProtKB-UniRule"/>
</dbReference>
<evidence type="ECO:0000256" key="7">
    <source>
        <dbReference type="ARBA" id="ARBA00022989"/>
    </source>
</evidence>
<dbReference type="GO" id="GO:0005886">
    <property type="term" value="C:plasma membrane"/>
    <property type="evidence" value="ECO:0007669"/>
    <property type="project" value="UniProtKB-SubCell"/>
</dbReference>
<feature type="transmembrane region" description="Helical" evidence="14">
    <location>
        <begin position="414"/>
        <end position="437"/>
    </location>
</feature>
<evidence type="ECO:0000256" key="4">
    <source>
        <dbReference type="ARBA" id="ARBA00022475"/>
    </source>
</evidence>
<dbReference type="PROSITE" id="PS00457">
    <property type="entry name" value="NA_SOLUT_SYMP_2"/>
    <property type="match status" value="1"/>
</dbReference>
<dbReference type="Proteomes" id="UP000260680">
    <property type="component" value="Unassembled WGS sequence"/>
</dbReference>
<feature type="transmembrane region" description="Helical" evidence="14">
    <location>
        <begin position="165"/>
        <end position="184"/>
    </location>
</feature>
<keyword evidence="7 14" id="KW-1133">Transmembrane helix</keyword>
<feature type="transmembrane region" description="Helical" evidence="14">
    <location>
        <begin position="289"/>
        <end position="313"/>
    </location>
</feature>
<keyword evidence="9 14" id="KW-0406">Ion transport</keyword>
<feature type="transmembrane region" description="Helical" evidence="14">
    <location>
        <begin position="477"/>
        <end position="495"/>
    </location>
</feature>
<dbReference type="RefSeq" id="WP_117416012.1">
    <property type="nucleotide sequence ID" value="NZ_QOHO01000016.1"/>
</dbReference>
<dbReference type="InterPro" id="IPR011851">
    <property type="entry name" value="Na/Pro_symporter"/>
</dbReference>
<keyword evidence="10 14" id="KW-0472">Membrane</keyword>
<dbReference type="CDD" id="cd11475">
    <property type="entry name" value="SLC5sbd_PutP"/>
    <property type="match status" value="1"/>
</dbReference>
<evidence type="ECO:0000256" key="2">
    <source>
        <dbReference type="ARBA" id="ARBA00006434"/>
    </source>
</evidence>
<feature type="transmembrane region" description="Helical" evidence="14">
    <location>
        <begin position="247"/>
        <end position="268"/>
    </location>
</feature>
<dbReference type="GO" id="GO:0031402">
    <property type="term" value="F:sodium ion binding"/>
    <property type="evidence" value="ECO:0007669"/>
    <property type="project" value="UniProtKB-UniRule"/>
</dbReference>
<evidence type="ECO:0000256" key="9">
    <source>
        <dbReference type="ARBA" id="ARBA00023065"/>
    </source>
</evidence>
<evidence type="ECO:0000256" key="5">
    <source>
        <dbReference type="ARBA" id="ARBA00022692"/>
    </source>
</evidence>
<keyword evidence="14" id="KW-0029">Amino-acid transport</keyword>
<dbReference type="AlphaFoldDB" id="A0A3E2NG13"/>
<dbReference type="Gene3D" id="1.20.1730.10">
    <property type="entry name" value="Sodium/glucose cotransporter"/>
    <property type="match status" value="1"/>
</dbReference>
<dbReference type="InterPro" id="IPR018212">
    <property type="entry name" value="Na/solute_symporter_CS"/>
</dbReference>
<keyword evidence="11 14" id="KW-0739">Sodium transport</keyword>
<organism evidence="15 16">
    <name type="scientific">Lacrimispora amygdalina</name>
    <dbReference type="NCBI Taxonomy" id="253257"/>
    <lineage>
        <taxon>Bacteria</taxon>
        <taxon>Bacillati</taxon>
        <taxon>Bacillota</taxon>
        <taxon>Clostridia</taxon>
        <taxon>Lachnospirales</taxon>
        <taxon>Lachnospiraceae</taxon>
        <taxon>Lacrimispora</taxon>
    </lineage>
</organism>
<dbReference type="PANTHER" id="PTHR48086:SF3">
    <property type="entry name" value="SODIUM_PROLINE SYMPORTER"/>
    <property type="match status" value="1"/>
</dbReference>
<dbReference type="InterPro" id="IPR038377">
    <property type="entry name" value="Na/Glc_symporter_sf"/>
</dbReference>
<comment type="subcellular location">
    <subcellularLocation>
        <location evidence="1 14">Cell membrane</location>
        <topology evidence="1 14">Multi-pass membrane protein</topology>
    </subcellularLocation>
</comment>
<proteinExistence type="inferred from homology"/>
<keyword evidence="4 14" id="KW-1003">Cell membrane</keyword>
<keyword evidence="6 14" id="KW-0769">Symport</keyword>
<protein>
    <recommendedName>
        <fullName evidence="14">Sodium/proline symporter</fullName>
    </recommendedName>
    <alternativeName>
        <fullName evidence="14">Proline permease</fullName>
    </alternativeName>
</protein>
<keyword evidence="8 14" id="KW-0915">Sodium</keyword>
<evidence type="ECO:0000256" key="6">
    <source>
        <dbReference type="ARBA" id="ARBA00022847"/>
    </source>
</evidence>
<evidence type="ECO:0000313" key="15">
    <source>
        <dbReference type="EMBL" id="RFZ79915.1"/>
    </source>
</evidence>
<accession>A0A3E2NG13</accession>
<evidence type="ECO:0000256" key="14">
    <source>
        <dbReference type="RuleBase" id="RU366012"/>
    </source>
</evidence>
<feature type="transmembrane region" description="Helical" evidence="14">
    <location>
        <begin position="127"/>
        <end position="145"/>
    </location>
</feature>
<comment type="function">
    <text evidence="14">Catalyzes the sodium-dependent uptake of extracellular L-proline.</text>
</comment>
<dbReference type="InterPro" id="IPR001734">
    <property type="entry name" value="Na/solute_symporter"/>
</dbReference>
<dbReference type="GO" id="GO:0005298">
    <property type="term" value="F:proline:sodium symporter activity"/>
    <property type="evidence" value="ECO:0007669"/>
    <property type="project" value="UniProtKB-UniRule"/>
</dbReference>
<evidence type="ECO:0000256" key="10">
    <source>
        <dbReference type="ARBA" id="ARBA00023136"/>
    </source>
</evidence>
<dbReference type="InterPro" id="IPR050277">
    <property type="entry name" value="Sodium:Solute_Symporter"/>
</dbReference>
<name>A0A3E2NG13_9FIRM</name>
<feature type="transmembrane region" description="Helical" evidence="14">
    <location>
        <begin position="79"/>
        <end position="97"/>
    </location>
</feature>
<keyword evidence="3 14" id="KW-0813">Transport</keyword>
<feature type="transmembrane region" description="Helical" evidence="14">
    <location>
        <begin position="6"/>
        <end position="27"/>
    </location>
</feature>
<dbReference type="OrthoDB" id="9810181at2"/>
<comment type="caution">
    <text evidence="15">The sequence shown here is derived from an EMBL/GenBank/DDBJ whole genome shotgun (WGS) entry which is preliminary data.</text>
</comment>
<feature type="transmembrane region" description="Helical" evidence="14">
    <location>
        <begin position="444"/>
        <end position="465"/>
    </location>
</feature>
<feature type="transmembrane region" description="Helical" evidence="14">
    <location>
        <begin position="191"/>
        <end position="209"/>
    </location>
</feature>
<dbReference type="PROSITE" id="PS50283">
    <property type="entry name" value="NA_SOLUT_SYMP_3"/>
    <property type="match status" value="1"/>
</dbReference>
<evidence type="ECO:0000256" key="1">
    <source>
        <dbReference type="ARBA" id="ARBA00004651"/>
    </source>
</evidence>
<keyword evidence="5 14" id="KW-0812">Transmembrane</keyword>
<evidence type="ECO:0000256" key="12">
    <source>
        <dbReference type="ARBA" id="ARBA00033708"/>
    </source>
</evidence>
<dbReference type="EMBL" id="QOHO01000016">
    <property type="protein sequence ID" value="RFZ79915.1"/>
    <property type="molecule type" value="Genomic_DNA"/>
</dbReference>
<evidence type="ECO:0000256" key="3">
    <source>
        <dbReference type="ARBA" id="ARBA00022448"/>
    </source>
</evidence>
<gene>
    <name evidence="15" type="ORF">DS742_05500</name>
</gene>
<evidence type="ECO:0000256" key="8">
    <source>
        <dbReference type="ARBA" id="ARBA00023053"/>
    </source>
</evidence>
<comment type="catalytic activity">
    <reaction evidence="12">
        <text>L-proline(in) + Na(+)(in) = L-proline(out) + Na(+)(out)</text>
        <dbReference type="Rhea" id="RHEA:28967"/>
        <dbReference type="ChEBI" id="CHEBI:29101"/>
        <dbReference type="ChEBI" id="CHEBI:60039"/>
    </reaction>
</comment>
<feature type="transmembrane region" description="Helical" evidence="14">
    <location>
        <begin position="390"/>
        <end position="408"/>
    </location>
</feature>
<sequence>MNTEQVGILSAILIYLVAMVYIGFYYSKKGGGDSADEFYLGGRKLGPLVTAMSAEASDMSSWLLMGLPGVAYMTGIADAGWTAIGLAAGTYLNWLLVAKRLRRYSVVCNTITIPDFFSRRYRDEKNVLMCISAVIILVFFIPYTASGFKAIGTLFNSLFHVDYHTVMIFGAIVVVGYTVMGGFMAVSTTDLVQSIVMSISLVIIVFYGISVSGGWDKVMENAGALDGYLSMSRAHNMADQTSSPYGILNIVSTMAWGLGYFGMPHILLRFMAISDEDKLTTSRRIASTWVVISMFVAILIGIIGYSVSVAGRIPLFASGSEAETVIIRLAGLLGGHGFIFSVLAGVVLAGILACTMSTADSQLLTAASGVSQNLMQDFLKLKVSHKTSMLAARLTVIGVALIAVFLAWDPDSSVFTIVSFAWAGFGASFGPVMLFALFWKRSNYYGAVAGMITGGAMVFIWKYLVRPMGGIFNIYELLPAFTVACAAIIIVSLLTPEPDGEIYKEFDSVRK</sequence>
<feature type="transmembrane region" description="Helical" evidence="14">
    <location>
        <begin position="325"/>
        <end position="354"/>
    </location>
</feature>
<evidence type="ECO:0000256" key="11">
    <source>
        <dbReference type="ARBA" id="ARBA00023201"/>
    </source>
</evidence>
<dbReference type="NCBIfam" id="TIGR00813">
    <property type="entry name" value="sss"/>
    <property type="match status" value="1"/>
</dbReference>
<evidence type="ECO:0000313" key="16">
    <source>
        <dbReference type="Proteomes" id="UP000260680"/>
    </source>
</evidence>
<comment type="similarity">
    <text evidence="2 13">Belongs to the sodium:solute symporter (SSF) (TC 2.A.21) family.</text>
</comment>
<dbReference type="PANTHER" id="PTHR48086">
    <property type="entry name" value="SODIUM/PROLINE SYMPORTER-RELATED"/>
    <property type="match status" value="1"/>
</dbReference>
<evidence type="ECO:0000256" key="13">
    <source>
        <dbReference type="RuleBase" id="RU362091"/>
    </source>
</evidence>